<dbReference type="GeneID" id="94426326"/>
<feature type="region of interest" description="Disordered" evidence="3">
    <location>
        <begin position="1429"/>
        <end position="1459"/>
    </location>
</feature>
<protein>
    <submittedName>
        <fullName evidence="4">Dna polymerase phi subunit</fullName>
    </submittedName>
</protein>
<evidence type="ECO:0000256" key="3">
    <source>
        <dbReference type="SAM" id="MobiDB-lite"/>
    </source>
</evidence>
<feature type="region of interest" description="Disordered" evidence="3">
    <location>
        <begin position="42"/>
        <end position="85"/>
    </location>
</feature>
<dbReference type="PANTHER" id="PTHR13213:SF2">
    <property type="entry name" value="MYB-BINDING PROTEIN 1A"/>
    <property type="match status" value="1"/>
</dbReference>
<feature type="compositionally biased region" description="Basic and acidic residues" evidence="3">
    <location>
        <begin position="1432"/>
        <end position="1442"/>
    </location>
</feature>
<evidence type="ECO:0000313" key="5">
    <source>
        <dbReference type="Proteomes" id="UP000221165"/>
    </source>
</evidence>
<dbReference type="GO" id="GO:0006355">
    <property type="term" value="P:regulation of DNA-templated transcription"/>
    <property type="evidence" value="ECO:0007669"/>
    <property type="project" value="InterPro"/>
</dbReference>
<comment type="subcellular location">
    <subcellularLocation>
        <location evidence="1">Nucleus</location>
    </subcellularLocation>
</comment>
<accession>A0A2C6KGS0</accession>
<feature type="region of interest" description="Disordered" evidence="3">
    <location>
        <begin position="882"/>
        <end position="902"/>
    </location>
</feature>
<dbReference type="RefSeq" id="XP_067924908.1">
    <property type="nucleotide sequence ID" value="XM_068063115.1"/>
</dbReference>
<dbReference type="GO" id="GO:0003677">
    <property type="term" value="F:DNA binding"/>
    <property type="evidence" value="ECO:0007669"/>
    <property type="project" value="InterPro"/>
</dbReference>
<reference evidence="4 5" key="1">
    <citation type="journal article" date="2017" name="Int. J. Parasitol.">
        <title>The genome of the protozoan parasite Cystoisospora suis and a reverse vaccinology approach to identify vaccine candidates.</title>
        <authorList>
            <person name="Palmieri N."/>
            <person name="Shrestha A."/>
            <person name="Ruttkowski B."/>
            <person name="Beck T."/>
            <person name="Vogl C."/>
            <person name="Tomley F."/>
            <person name="Blake D.P."/>
            <person name="Joachim A."/>
        </authorList>
    </citation>
    <scope>NUCLEOTIDE SEQUENCE [LARGE SCALE GENOMIC DNA]</scope>
    <source>
        <strain evidence="4 5">Wien I</strain>
    </source>
</reference>
<feature type="compositionally biased region" description="Basic and acidic residues" evidence="3">
    <location>
        <begin position="258"/>
        <end position="277"/>
    </location>
</feature>
<feature type="compositionally biased region" description="Acidic residues" evidence="3">
    <location>
        <begin position="1184"/>
        <end position="1195"/>
    </location>
</feature>
<dbReference type="GO" id="GO:0005730">
    <property type="term" value="C:nucleolus"/>
    <property type="evidence" value="ECO:0007669"/>
    <property type="project" value="InterPro"/>
</dbReference>
<feature type="compositionally biased region" description="Basic and acidic residues" evidence="3">
    <location>
        <begin position="2111"/>
        <end position="2122"/>
    </location>
</feature>
<dbReference type="VEuPathDB" id="ToxoDB:CSUI_002917"/>
<gene>
    <name evidence="4" type="ORF">CSUI_002917</name>
</gene>
<feature type="compositionally biased region" description="Basic and acidic residues" evidence="3">
    <location>
        <begin position="1895"/>
        <end position="1904"/>
    </location>
</feature>
<feature type="compositionally biased region" description="Basic and acidic residues" evidence="3">
    <location>
        <begin position="1108"/>
        <end position="1123"/>
    </location>
</feature>
<evidence type="ECO:0000256" key="2">
    <source>
        <dbReference type="ARBA" id="ARBA00023242"/>
    </source>
</evidence>
<feature type="compositionally biased region" description="Basic and acidic residues" evidence="3">
    <location>
        <begin position="1043"/>
        <end position="1056"/>
    </location>
</feature>
<feature type="region of interest" description="Disordered" evidence="3">
    <location>
        <begin position="2091"/>
        <end position="2132"/>
    </location>
</feature>
<dbReference type="Pfam" id="PF04931">
    <property type="entry name" value="DNA_pol_phi"/>
    <property type="match status" value="1"/>
</dbReference>
<feature type="compositionally biased region" description="Acidic residues" evidence="3">
    <location>
        <begin position="1443"/>
        <end position="1457"/>
    </location>
</feature>
<feature type="compositionally biased region" description="Basic and acidic residues" evidence="3">
    <location>
        <begin position="72"/>
        <end position="84"/>
    </location>
</feature>
<dbReference type="PANTHER" id="PTHR13213">
    <property type="entry name" value="MYB-BINDING PROTEIN 1A FAMILY MEMBER"/>
    <property type="match status" value="1"/>
</dbReference>
<feature type="region of interest" description="Disordered" evidence="3">
    <location>
        <begin position="1183"/>
        <end position="1210"/>
    </location>
</feature>
<sequence length="2153" mass="234534">MDNARGFLDSFWDLGSWQRETRINAAVKLLSYLVKCQICSSSAEGSDSSSPEAHPPFFTTPDDHGAGSINGAREKKASQKDRRSNAATGLVSLKGTGASADLEYAVNRLVAGLASSRTSARQGYAVALLLILFRFKKEVPRERILTAIYRSTSIAKVAPADVKDLLIGRLLGLTVLQRTGYFRTNACLTQLESVFASLWEIFDKKVYLQEAAALLIRLIVVDVASFSPALALQFVSPRLAALESFRVSTPSSHLAPRHAKEEISPGGTSEDHNDKTDKAVRSTFQAVSKTLGKTVTGCLPCGLAALLLHLRWEASRREDWLSTGNNSKGSQGPIVNVNGILTNFDLMHRKHQDLLLSYLADTAAFHPRLHSLWDGCLKLLLHSNINANPKAAFILWWEGVDRTLFPKPRLPAAAAGKYETEKQRVEVQETTSLQKEFLGLRLALEVAIRLKRSAVVGQGLNAVHGAAQEKGDEENTRVGPDAEPRVLRQEEALELMADIWTRGRGFVRCLARHVEASKSDPLHDMANFVLDSLGYLFAGSSSGALPISSLSGSPAKRRDRPNRALVAPAASHAELSSQTVEQPTQPCGCPADPTPEGLFTGLSCDSIFDYDEEIFSWTQRDTDSQSPQPGDKKQWQPPMLKHPFGTEVFGPRGEVLWQPLALPLSSRLAILRVWGEMTGYNPMRKSSVRKVARLLFGGGLPAEDMRPEALLLEVLELAYRPGAAATGPSLASSSARETSASPRCLQWVLDFLLLLPQQLPSSCFATLSSSSVLSSLFVSVLLSSSFQFVSTSPPATPPVLFVSPPMLLAALSSFSPDLAIRSSGEKCATLPSLVFLLSPAELPWRVILSKLSVLACFLLSKHVEQIVKQAFLHGSGRERTPQLEAPVSWAESRPEPRDSGASLGFSASTASVAEVKFIEELHGVHTVCFSLFSASSASRREEVRTTNEAMLGEDEASAESEETLQIRATCNAALVKKGKWKKAMSEVKGGFVLNVHCQTCLTDFLELPREMDEAQSDDSSGSAGKECSASEKRGAAGAGSGQKGEEEARTQTDDTVRMKREELLRACFEASSQSLELTRKLLDHGEESKTPAADASIGEGQKKRKGQNKREARQEEVGSEERTTRAVVQVGINTALRVVALGVSMLCLYPYLVSRCAGYEKKISLNAPQEIEGNEQGRIFSYSEGDDSSEAEEGGMEGGSLFGSESNEREENLVKEEERELIDFYVLLGEFSHQMQQLLTWLETSAGKGGWRKGDYDEEFIDLAAEVLSKTAGTVSRLLFIGSSGFGGGFLRSIGKALWKELCGFVATEDLDAVVDVFLECGASQDEAKRESEEGHGGHEEMEEEEEKVPSKDLKTGSHTAEADHPETDESEATCETSEAEDSQADDNNKAAKEKRRGGKGKGRDCSERTTCCETFADEQESCNALSSDVCSAEKKNKRENTQDDDSEKSDGEDYDDDRFSIELGADDTYRALLDEDGSALPGVYAPPHAALRAQASNERKQRLRDQARHLQLRLRTLDVLQVYLESSPWSSRALSILSVLYRSFGRASLKSSLEQARKKQNAALFQHVTDKTKRVLLNACAYASKRRPVYTSGLPTTKAVRRQRDFGSETSCEDKAGVLLTGRSVVAAAWATLAWEKEQRKVGSKGDTGRYGNNRLPLSLPFPPVIISLEDSTSAPLRGFESLTSCVEGGSGDVLEFEQALSGSLKSQKDVRKSALLYACWVETQQLLAQRALEILDVCTASRNLSQPQSASAAHSLGLTLLTHVFKTEQQVASFFGRELCAAGAFPTYQIAWAGSVASQVLNVALNEWATTHSSRQQHLDAAFFRFYADRRPDFLKHLDFLGTAELRAKSVFVRRECVSIAAAVVSHPSFFGATVEESTKEGKEGKAKHKTDKTKGDSERPHAGARAPVVGICWKAWIHRTKRGGGRREKNPNLGAEDGPVCSLLEPLPVRQEVASTTLPHLLRQMASLAERVSSPGTGASFSSASQMKASHKEMLVAMKTILQTTWTRMRVEKTQGGSVSMVHRAAERSEEQHNGMDTSEKSTFKLAVQAVAERVKDAALKLRGSAGRHAGIYNGITRLVGLLLGGEGHAAPTGGGRDKQKKRRRGKRELAFTRSECNEGGHPGVEAEAPEGSVCLDAGIIPKRAKVGKK</sequence>
<feature type="region of interest" description="Disordered" evidence="3">
    <location>
        <begin position="1011"/>
        <end position="1056"/>
    </location>
</feature>
<evidence type="ECO:0000256" key="1">
    <source>
        <dbReference type="ARBA" id="ARBA00004123"/>
    </source>
</evidence>
<evidence type="ECO:0000313" key="4">
    <source>
        <dbReference type="EMBL" id="PHJ23231.1"/>
    </source>
</evidence>
<feature type="compositionally biased region" description="Basic and acidic residues" evidence="3">
    <location>
        <begin position="1348"/>
        <end position="1368"/>
    </location>
</feature>
<dbReference type="Proteomes" id="UP000221165">
    <property type="component" value="Unassembled WGS sequence"/>
</dbReference>
<dbReference type="OrthoDB" id="342531at2759"/>
<comment type="caution">
    <text evidence="4">The sequence shown here is derived from an EMBL/GenBank/DDBJ whole genome shotgun (WGS) entry which is preliminary data.</text>
</comment>
<feature type="compositionally biased region" description="Acidic residues" evidence="3">
    <location>
        <begin position="1369"/>
        <end position="1385"/>
    </location>
</feature>
<feature type="region of interest" description="Disordered" evidence="3">
    <location>
        <begin position="1084"/>
        <end position="1123"/>
    </location>
</feature>
<feature type="region of interest" description="Disordered" evidence="3">
    <location>
        <begin position="1325"/>
        <end position="1408"/>
    </location>
</feature>
<keyword evidence="2" id="KW-0539">Nucleus</keyword>
<keyword evidence="5" id="KW-1185">Reference proteome</keyword>
<dbReference type="InterPro" id="IPR007015">
    <property type="entry name" value="DNA_pol_V/MYBBP1A"/>
</dbReference>
<organism evidence="4 5">
    <name type="scientific">Cystoisospora suis</name>
    <dbReference type="NCBI Taxonomy" id="483139"/>
    <lineage>
        <taxon>Eukaryota</taxon>
        <taxon>Sar</taxon>
        <taxon>Alveolata</taxon>
        <taxon>Apicomplexa</taxon>
        <taxon>Conoidasida</taxon>
        <taxon>Coccidia</taxon>
        <taxon>Eucoccidiorida</taxon>
        <taxon>Eimeriorina</taxon>
        <taxon>Sarcocystidae</taxon>
        <taxon>Cystoisospora</taxon>
    </lineage>
</organism>
<name>A0A2C6KGS0_9APIC</name>
<proteinExistence type="predicted"/>
<dbReference type="EMBL" id="MIGC01001235">
    <property type="protein sequence ID" value="PHJ23231.1"/>
    <property type="molecule type" value="Genomic_DNA"/>
</dbReference>
<feature type="region of interest" description="Disordered" evidence="3">
    <location>
        <begin position="253"/>
        <end position="277"/>
    </location>
</feature>
<feature type="compositionally biased region" description="Basic and acidic residues" evidence="3">
    <location>
        <begin position="1326"/>
        <end position="1340"/>
    </location>
</feature>
<feature type="region of interest" description="Disordered" evidence="3">
    <location>
        <begin position="1878"/>
        <end position="1905"/>
    </location>
</feature>